<evidence type="ECO:0000256" key="2">
    <source>
        <dbReference type="ARBA" id="ARBA00022729"/>
    </source>
</evidence>
<proteinExistence type="inferred from homology"/>
<keyword evidence="2" id="KW-0732">Signal</keyword>
<dbReference type="AlphaFoldDB" id="A0A1E5P0V9"/>
<gene>
    <name evidence="4" type="ORF">AS594_00140</name>
</gene>
<dbReference type="Pfam" id="PF11999">
    <property type="entry name" value="Ice_binding"/>
    <property type="match status" value="1"/>
</dbReference>
<feature type="compositionally biased region" description="Low complexity" evidence="3">
    <location>
        <begin position="156"/>
        <end position="286"/>
    </location>
</feature>
<accession>A0A1E5P0V9</accession>
<comment type="similarity">
    <text evidence="1">Belongs to the ice-binding protein family.</text>
</comment>
<feature type="region of interest" description="Disordered" evidence="3">
    <location>
        <begin position="310"/>
        <end position="356"/>
    </location>
</feature>
<feature type="region of interest" description="Disordered" evidence="3">
    <location>
        <begin position="145"/>
        <end position="286"/>
    </location>
</feature>
<evidence type="ECO:0000256" key="1">
    <source>
        <dbReference type="ARBA" id="ARBA00005445"/>
    </source>
</evidence>
<keyword evidence="5" id="KW-1185">Reference proteome</keyword>
<sequence>MADGVAMQAKADLATAYDNAFGQPTEFNLPAAPVNPTLAPGTYAVTSGLLINGTWTLDGQNNPDAVWVFKVPAGLTTASASSVVLQNLAQACNVFWVTDESATLGTDSNFVGTLMALTSISVTNGATIQGRALARNGAVTLDDNVITRPTCDDDTTATGDAATGDAATGDAATGDAATGDAATGDAATGDAATGDAATGDAATGDAATGDAATGDAATGDAATGDAATGDAATGDAATGDAATGDAATGDAATGDAATGDAATGDAATGDAATGDAATGDAATGDAATGDAATGDAATGGHGDCDCDEKPGKPGTGHHDKWGKNDHHDKWGKNDHHDKWGKNDHHDKWQSKPAFAS</sequence>
<name>A0A1E5P0V9_9ACTN</name>
<evidence type="ECO:0000313" key="4">
    <source>
        <dbReference type="EMBL" id="OEJ23170.1"/>
    </source>
</evidence>
<reference evidence="4 5" key="1">
    <citation type="submission" date="2016-08" db="EMBL/GenBank/DDBJ databases">
        <title>Complete genome sequence of Streptomyces agglomeratus strain 6-3-2, a novel anti-MRSA actinomycete isolated from Wuli of Tebit, China.</title>
        <authorList>
            <person name="Chen X."/>
        </authorList>
    </citation>
    <scope>NUCLEOTIDE SEQUENCE [LARGE SCALE GENOMIC DNA]</scope>
    <source>
        <strain evidence="4 5">6-3-2</strain>
    </source>
</reference>
<dbReference type="InterPro" id="IPR021884">
    <property type="entry name" value="Ice-bd_prot"/>
</dbReference>
<dbReference type="Proteomes" id="UP000095759">
    <property type="component" value="Unassembled WGS sequence"/>
</dbReference>
<comment type="caution">
    <text evidence="4">The sequence shown here is derived from an EMBL/GenBank/DDBJ whole genome shotgun (WGS) entry which is preliminary data.</text>
</comment>
<organism evidence="4 5">
    <name type="scientific">Streptomyces agglomeratus</name>
    <dbReference type="NCBI Taxonomy" id="285458"/>
    <lineage>
        <taxon>Bacteria</taxon>
        <taxon>Bacillati</taxon>
        <taxon>Actinomycetota</taxon>
        <taxon>Actinomycetes</taxon>
        <taxon>Kitasatosporales</taxon>
        <taxon>Streptomycetaceae</taxon>
        <taxon>Streptomyces</taxon>
    </lineage>
</organism>
<dbReference type="EMBL" id="MEHJ01000001">
    <property type="protein sequence ID" value="OEJ23170.1"/>
    <property type="molecule type" value="Genomic_DNA"/>
</dbReference>
<evidence type="ECO:0000256" key="3">
    <source>
        <dbReference type="SAM" id="MobiDB-lite"/>
    </source>
</evidence>
<evidence type="ECO:0000313" key="5">
    <source>
        <dbReference type="Proteomes" id="UP000095759"/>
    </source>
</evidence>
<dbReference type="STRING" id="285458.BGM19_36525"/>
<evidence type="ECO:0008006" key="6">
    <source>
        <dbReference type="Google" id="ProtNLM"/>
    </source>
</evidence>
<protein>
    <recommendedName>
        <fullName evidence="6">DUF3494 domain-containing protein</fullName>
    </recommendedName>
</protein>
<feature type="compositionally biased region" description="Basic and acidic residues" evidence="3">
    <location>
        <begin position="310"/>
        <end position="349"/>
    </location>
</feature>